<protein>
    <submittedName>
        <fullName evidence="1">Uncharacterized protein</fullName>
    </submittedName>
</protein>
<reference evidence="1 2" key="1">
    <citation type="submission" date="2013-12" db="EMBL/GenBank/DDBJ databases">
        <title>A Varibaculum cambriense genome reconstructed from a premature infant gut community with otherwise low bacterial novelty that shifts toward anaerobic metabolism during the third week of life.</title>
        <authorList>
            <person name="Brown C.T."/>
            <person name="Sharon I."/>
            <person name="Thomas B.C."/>
            <person name="Castelle C.J."/>
            <person name="Morowitz M.J."/>
            <person name="Banfield J.F."/>
        </authorList>
    </citation>
    <scope>NUCLEOTIDE SEQUENCE [LARGE SCALE GENOMIC DNA]</scope>
    <source>
        <strain evidence="2">DORA_A_5_14_21</strain>
    </source>
</reference>
<name>W1W9Z1_ECOLX</name>
<dbReference type="Pfam" id="PF06176">
    <property type="entry name" value="WaaY"/>
    <property type="match status" value="1"/>
</dbReference>
<proteinExistence type="predicted"/>
<dbReference type="InterPro" id="IPR009330">
    <property type="entry name" value="LipoPS_heptP_kinase"/>
</dbReference>
<dbReference type="AlphaFoldDB" id="W1W9Z1"/>
<organism evidence="1 2">
    <name type="scientific">Escherichia coli DORA_A_5_14_21</name>
    <dbReference type="NCBI Taxonomy" id="1403943"/>
    <lineage>
        <taxon>Bacteria</taxon>
        <taxon>Pseudomonadati</taxon>
        <taxon>Pseudomonadota</taxon>
        <taxon>Gammaproteobacteria</taxon>
        <taxon>Enterobacterales</taxon>
        <taxon>Enterobacteriaceae</taxon>
        <taxon>Escherichia</taxon>
    </lineage>
</organism>
<dbReference type="EMBL" id="AZLZ01002724">
    <property type="protein sequence ID" value="ETJ13169.1"/>
    <property type="molecule type" value="Genomic_DNA"/>
</dbReference>
<gene>
    <name evidence="1" type="ORF">Q609_ECAC02724G0001</name>
</gene>
<evidence type="ECO:0000313" key="1">
    <source>
        <dbReference type="EMBL" id="ETJ13169.1"/>
    </source>
</evidence>
<sequence length="27" mass="3444">MITSIRYRGFSFYYKDNDNKYKEIFDE</sequence>
<accession>W1W9Z1</accession>
<comment type="caution">
    <text evidence="1">The sequence shown here is derived from an EMBL/GenBank/DDBJ whole genome shotgun (WGS) entry which is preliminary data.</text>
</comment>
<dbReference type="Proteomes" id="UP000018853">
    <property type="component" value="Unassembled WGS sequence"/>
</dbReference>
<evidence type="ECO:0000313" key="2">
    <source>
        <dbReference type="Proteomes" id="UP000018853"/>
    </source>
</evidence>
<feature type="non-terminal residue" evidence="1">
    <location>
        <position position="27"/>
    </location>
</feature>